<evidence type="ECO:0000313" key="6">
    <source>
        <dbReference type="EMBL" id="CDJ33509.1"/>
    </source>
</evidence>
<dbReference type="InterPro" id="IPR036906">
    <property type="entry name" value="ATPase_V1_fsu_sf"/>
</dbReference>
<gene>
    <name evidence="6" type="ORF">EMH_0016320</name>
</gene>
<dbReference type="GeneID" id="25376575"/>
<name>U6K6C7_9EIME</name>
<reference evidence="6" key="2">
    <citation type="submission" date="2013-10" db="EMBL/GenBank/DDBJ databases">
        <authorList>
            <person name="Aslett M."/>
        </authorList>
    </citation>
    <scope>NUCLEOTIDE SEQUENCE [LARGE SCALE GENOMIC DNA]</scope>
    <source>
        <strain evidence="6">Houghton</strain>
    </source>
</reference>
<dbReference type="PANTHER" id="PTHR13861">
    <property type="entry name" value="VACUOLAR ATP SYNTHASE SUBUNIT F"/>
    <property type="match status" value="1"/>
</dbReference>
<dbReference type="EMBL" id="HG685322">
    <property type="protein sequence ID" value="CDJ33509.1"/>
    <property type="molecule type" value="Genomic_DNA"/>
</dbReference>
<dbReference type="GO" id="GO:0046961">
    <property type="term" value="F:proton-transporting ATPase activity, rotational mechanism"/>
    <property type="evidence" value="ECO:0007669"/>
    <property type="project" value="InterPro"/>
</dbReference>
<dbReference type="InterPro" id="IPR008218">
    <property type="entry name" value="ATPase_V1-cplx_f_g_su"/>
</dbReference>
<dbReference type="GO" id="GO:0016020">
    <property type="term" value="C:membrane"/>
    <property type="evidence" value="ECO:0007669"/>
    <property type="project" value="TreeGrafter"/>
</dbReference>
<keyword evidence="4" id="KW-0406">Ion transport</keyword>
<dbReference type="Gene3D" id="3.40.50.10580">
    <property type="entry name" value="ATPase, V1 complex, subunit F"/>
    <property type="match status" value="1"/>
</dbReference>
<keyword evidence="3" id="KW-0375">Hydrogen ion transport</keyword>
<evidence type="ECO:0000313" key="7">
    <source>
        <dbReference type="Proteomes" id="UP000030744"/>
    </source>
</evidence>
<organism evidence="6 7">
    <name type="scientific">Eimeria mitis</name>
    <dbReference type="NCBI Taxonomy" id="44415"/>
    <lineage>
        <taxon>Eukaryota</taxon>
        <taxon>Sar</taxon>
        <taxon>Alveolata</taxon>
        <taxon>Apicomplexa</taxon>
        <taxon>Conoidasida</taxon>
        <taxon>Coccidia</taxon>
        <taxon>Eucoccidiorida</taxon>
        <taxon>Eimeriorina</taxon>
        <taxon>Eimeriidae</taxon>
        <taxon>Eimeria</taxon>
    </lineage>
</organism>
<keyword evidence="7" id="KW-1185">Reference proteome</keyword>
<dbReference type="OrthoDB" id="10261947at2759"/>
<dbReference type="SUPFAM" id="SSF159468">
    <property type="entry name" value="AtpF-like"/>
    <property type="match status" value="1"/>
</dbReference>
<keyword evidence="5" id="KW-0175">Coiled coil</keyword>
<feature type="coiled-coil region" evidence="5">
    <location>
        <begin position="79"/>
        <end position="136"/>
    </location>
</feature>
<evidence type="ECO:0000256" key="4">
    <source>
        <dbReference type="ARBA" id="ARBA00023065"/>
    </source>
</evidence>
<dbReference type="Pfam" id="PF01990">
    <property type="entry name" value="ATP-synt_F"/>
    <property type="match status" value="1"/>
</dbReference>
<evidence type="ECO:0000256" key="5">
    <source>
        <dbReference type="SAM" id="Coils"/>
    </source>
</evidence>
<dbReference type="VEuPathDB" id="ToxoDB:EMH_0016320"/>
<comment type="similarity">
    <text evidence="1">Belongs to the V-ATPase F subunit family.</text>
</comment>
<accession>U6K6C7</accession>
<sequence>MAVYRGSIRPHGAAELKICVIGDEDTVAGFLMAGIGMRDGMGRTNFLVVDAKTKRQEVERAFHEFTHRNDVGIVLINQHQQLQQQQQLLLLQQQELQQQGLQQQQQQQQELQQQELQQQELQQQELQQQLQQQQQQHFCLICCYKLKPHSSGKGDK</sequence>
<dbReference type="PANTHER" id="PTHR13861:SF2">
    <property type="entry name" value="V-TYPE PROTON ATPASE SUBUNIT F"/>
    <property type="match status" value="1"/>
</dbReference>
<evidence type="ECO:0000256" key="2">
    <source>
        <dbReference type="ARBA" id="ARBA00022448"/>
    </source>
</evidence>
<dbReference type="Proteomes" id="UP000030744">
    <property type="component" value="Unassembled WGS sequence"/>
</dbReference>
<keyword evidence="2" id="KW-0813">Transport</keyword>
<dbReference type="AlphaFoldDB" id="U6K6C7"/>
<reference evidence="6" key="1">
    <citation type="submission" date="2013-10" db="EMBL/GenBank/DDBJ databases">
        <title>Genomic analysis of the causative agents of coccidiosis in chickens.</title>
        <authorList>
            <person name="Reid A.J."/>
            <person name="Blake D."/>
            <person name="Billington K."/>
            <person name="Browne H."/>
            <person name="Dunn M."/>
            <person name="Hung S."/>
            <person name="Kawahara F."/>
            <person name="Miranda-Saavedra D."/>
            <person name="Mourier T."/>
            <person name="Nagra H."/>
            <person name="Otto T.D."/>
            <person name="Rawlings N."/>
            <person name="Sanchez A."/>
            <person name="Sanders M."/>
            <person name="Subramaniam C."/>
            <person name="Tay Y."/>
            <person name="Dear P."/>
            <person name="Doerig C."/>
            <person name="Gruber A."/>
            <person name="Parkinson J."/>
            <person name="Shirley M."/>
            <person name="Wan K.L."/>
            <person name="Berriman M."/>
            <person name="Tomley F."/>
            <person name="Pain A."/>
        </authorList>
    </citation>
    <scope>NUCLEOTIDE SEQUENCE [LARGE SCALE GENOMIC DNA]</scope>
    <source>
        <strain evidence="6">Houghton</strain>
    </source>
</reference>
<evidence type="ECO:0000256" key="1">
    <source>
        <dbReference type="ARBA" id="ARBA00010148"/>
    </source>
</evidence>
<evidence type="ECO:0000256" key="3">
    <source>
        <dbReference type="ARBA" id="ARBA00022781"/>
    </source>
</evidence>
<protein>
    <submittedName>
        <fullName evidence="6">Vacuolar ATP synthase subunit f, putative</fullName>
    </submittedName>
</protein>
<proteinExistence type="inferred from homology"/>
<dbReference type="RefSeq" id="XP_013356073.1">
    <property type="nucleotide sequence ID" value="XM_013500619.1"/>
</dbReference>